<sequence>MKSLMATMGGYKKMLVFTTILLLALQQIWAFRPLKEDQWLKQRLVIQSLQRGSVQHSERNPCSTVPGRSNGRCTSEINVVDYVAHAPPPEDAN</sequence>
<dbReference type="PANTHER" id="PTHR33592:SF3">
    <property type="entry name" value="TRANSMEMBRANE PROTEIN"/>
    <property type="match status" value="1"/>
</dbReference>
<accession>A0A445INE4</accession>
<dbReference type="AlphaFoldDB" id="A0A445INE4"/>
<dbReference type="EMBL" id="QZWG01000010">
    <property type="protein sequence ID" value="RZB87575.1"/>
    <property type="molecule type" value="Genomic_DNA"/>
</dbReference>
<comment type="caution">
    <text evidence="2">The sequence shown here is derived from an EMBL/GenBank/DDBJ whole genome shotgun (WGS) entry which is preliminary data.</text>
</comment>
<evidence type="ECO:0000313" key="2">
    <source>
        <dbReference type="EMBL" id="RZB87575.1"/>
    </source>
</evidence>
<dbReference type="PANTHER" id="PTHR33592">
    <property type="entry name" value="TRANSMEMBRANE PROTEIN"/>
    <property type="match status" value="1"/>
</dbReference>
<organism evidence="2 3">
    <name type="scientific">Glycine soja</name>
    <name type="common">Wild soybean</name>
    <dbReference type="NCBI Taxonomy" id="3848"/>
    <lineage>
        <taxon>Eukaryota</taxon>
        <taxon>Viridiplantae</taxon>
        <taxon>Streptophyta</taxon>
        <taxon>Embryophyta</taxon>
        <taxon>Tracheophyta</taxon>
        <taxon>Spermatophyta</taxon>
        <taxon>Magnoliopsida</taxon>
        <taxon>eudicotyledons</taxon>
        <taxon>Gunneridae</taxon>
        <taxon>Pentapetalae</taxon>
        <taxon>rosids</taxon>
        <taxon>fabids</taxon>
        <taxon>Fabales</taxon>
        <taxon>Fabaceae</taxon>
        <taxon>Papilionoideae</taxon>
        <taxon>50 kb inversion clade</taxon>
        <taxon>NPAAA clade</taxon>
        <taxon>indigoferoid/millettioid clade</taxon>
        <taxon>Phaseoleae</taxon>
        <taxon>Glycine</taxon>
        <taxon>Glycine subgen. Soja</taxon>
    </lineage>
</organism>
<keyword evidence="1" id="KW-0732">Signal</keyword>
<protein>
    <submittedName>
        <fullName evidence="2">Uncharacterized protein</fullName>
    </submittedName>
</protein>
<evidence type="ECO:0000256" key="1">
    <source>
        <dbReference type="SAM" id="SignalP"/>
    </source>
</evidence>
<dbReference type="Proteomes" id="UP000289340">
    <property type="component" value="Chromosome 10"/>
</dbReference>
<gene>
    <name evidence="2" type="ORF">D0Y65_027259</name>
</gene>
<keyword evidence="3" id="KW-1185">Reference proteome</keyword>
<feature type="chain" id="PRO_5019323594" evidence="1">
    <location>
        <begin position="31"/>
        <end position="93"/>
    </location>
</feature>
<evidence type="ECO:0000313" key="3">
    <source>
        <dbReference type="Proteomes" id="UP000289340"/>
    </source>
</evidence>
<proteinExistence type="predicted"/>
<feature type="signal peptide" evidence="1">
    <location>
        <begin position="1"/>
        <end position="30"/>
    </location>
</feature>
<reference evidence="2 3" key="1">
    <citation type="submission" date="2018-09" db="EMBL/GenBank/DDBJ databases">
        <title>A high-quality reference genome of wild soybean provides a powerful tool to mine soybean genomes.</title>
        <authorList>
            <person name="Xie M."/>
            <person name="Chung C.Y.L."/>
            <person name="Li M.-W."/>
            <person name="Wong F.-L."/>
            <person name="Chan T.-F."/>
            <person name="Lam H.-M."/>
        </authorList>
    </citation>
    <scope>NUCLEOTIDE SEQUENCE [LARGE SCALE GENOMIC DNA]</scope>
    <source>
        <strain evidence="3">cv. W05</strain>
        <tissue evidence="2">Hypocotyl of etiolated seedlings</tissue>
    </source>
</reference>
<name>A0A445INE4_GLYSO</name>